<evidence type="ECO:0007829" key="5">
    <source>
        <dbReference type="ProteomicsDB" id="D6R9J0"/>
    </source>
</evidence>
<evidence type="ECO:0000256" key="1">
    <source>
        <dbReference type="SAM" id="SignalP"/>
    </source>
</evidence>
<dbReference type="MassIVE" id="D6R9J0"/>
<dbReference type="PANTHER" id="PTHR15944">
    <property type="entry name" value="FARNESYLCYSTEINE LYASE"/>
    <property type="match status" value="1"/>
</dbReference>
<dbReference type="Pfam" id="PF13450">
    <property type="entry name" value="NAD_binding_8"/>
    <property type="match status" value="1"/>
</dbReference>
<reference evidence="2" key="5">
    <citation type="submission" date="2025-09" db="UniProtKB">
        <authorList>
            <consortium name="Ensembl"/>
        </authorList>
    </citation>
    <scope>IDENTIFICATION</scope>
</reference>
<reference evidence="2" key="4">
    <citation type="submission" date="2025-08" db="UniProtKB">
        <authorList>
            <consortium name="Ensembl"/>
        </authorList>
    </citation>
    <scope>IDENTIFICATION</scope>
</reference>
<dbReference type="InterPro" id="IPR017046">
    <property type="entry name" value="Prenylcysteine_Oxase1"/>
</dbReference>
<dbReference type="Bgee" id="ENSG00000145882">
    <property type="expression patterns" value="Expressed in middle temporal gyrus and 190 other cell types or tissues"/>
</dbReference>
<gene>
    <name evidence="2" type="primary">PCYOX1L</name>
</gene>
<dbReference type="OpenTargets" id="ENSG00000145882"/>
<sequence>MARAAPLLAALTALLAAAAAGGDAPPGKIAVVGAGIGGSAVAHFLQQHFGPRVQIDVYEKGTVGGRLATISVNKQHYESGAASFHSLSLHMQDFVKLLDGATETREGKELA</sequence>
<accession>D6R9J0</accession>
<dbReference type="GeneTree" id="ENSGT00390000011206"/>
<dbReference type="HOGENOM" id="CLU_2157518_0_0_1"/>
<dbReference type="FunFam" id="3.50.50.60:FF:000188">
    <property type="entry name" value="Prenylcysteine oxidase 1 like"/>
    <property type="match status" value="1"/>
</dbReference>
<keyword evidence="3" id="KW-1185">Reference proteome</keyword>
<evidence type="ECO:0000313" key="2">
    <source>
        <dbReference type="Ensembl" id="ENSP00000422063.2"/>
    </source>
</evidence>
<dbReference type="Ensembl" id="ENST00000510990.6">
    <property type="protein sequence ID" value="ENSP00000422063.2"/>
    <property type="gene ID" value="ENSG00000145882.11"/>
</dbReference>
<dbReference type="ProteomicsDB" id="13025"/>
<dbReference type="Gene3D" id="3.50.50.60">
    <property type="entry name" value="FAD/NAD(P)-binding domain"/>
    <property type="match status" value="1"/>
</dbReference>
<dbReference type="VEuPathDB" id="HostDB:ENSG00000145882"/>
<evidence type="ECO:0000313" key="3">
    <source>
        <dbReference type="Proteomes" id="UP000005640"/>
    </source>
</evidence>
<proteinExistence type="evidence at protein level"/>
<dbReference type="Gene3D" id="3.90.660.10">
    <property type="match status" value="1"/>
</dbReference>
<dbReference type="OrthoDB" id="437369at2759"/>
<dbReference type="EMBL" id="AC131025">
    <property type="status" value="NOT_ANNOTATED_CDS"/>
    <property type="molecule type" value="Genomic_DNA"/>
</dbReference>
<dbReference type="Ensembl" id="ENST00000510990.6">
    <property type="protein sequence ID" value="ENSP00000422063.2"/>
    <property type="gene ID" value="ENSG00000145882.12"/>
</dbReference>
<keyword evidence="1" id="KW-0732">Signal</keyword>
<dbReference type="ExpressionAtlas" id="D6R9J0">
    <property type="expression patterns" value="baseline and differential"/>
</dbReference>
<dbReference type="AlphaFoldDB" id="D6R9J0"/>
<organism evidence="2 3">
    <name type="scientific">Homo sapiens</name>
    <name type="common">Human</name>
    <dbReference type="NCBI Taxonomy" id="9606"/>
    <lineage>
        <taxon>Eukaryota</taxon>
        <taxon>Metazoa</taxon>
        <taxon>Chordata</taxon>
        <taxon>Craniata</taxon>
        <taxon>Vertebrata</taxon>
        <taxon>Euteleostomi</taxon>
        <taxon>Mammalia</taxon>
        <taxon>Eutheria</taxon>
        <taxon>Euarchontoglires</taxon>
        <taxon>Primates</taxon>
        <taxon>Haplorrhini</taxon>
        <taxon>Catarrhini</taxon>
        <taxon>Hominidae</taxon>
        <taxon>Homo</taxon>
    </lineage>
</organism>
<feature type="chain" id="PRO_5003087546" evidence="1">
    <location>
        <begin position="21"/>
        <end position="111"/>
    </location>
</feature>
<reference evidence="2 3" key="2">
    <citation type="journal article" date="2004" name="Nature">
        <title>The DNA sequence and comparative analysis of human chromosome 5.</title>
        <authorList>
            <person name="Schmutz J."/>
            <person name="Martin J."/>
            <person name="Terry A."/>
            <person name="Couronne O."/>
            <person name="Grimwood J."/>
            <person name="Lowry S."/>
            <person name="Gordon L.A."/>
            <person name="Scott D."/>
            <person name="Xie G."/>
            <person name="Huang W."/>
            <person name="Hellsten U."/>
            <person name="Tran-Gyamfi M."/>
            <person name="She X."/>
            <person name="Prabhakar S."/>
            <person name="Aerts A."/>
            <person name="Altherr M."/>
            <person name="Bajorek E."/>
            <person name="Black S."/>
            <person name="Branscomb E."/>
            <person name="Caoile C."/>
            <person name="Challacombe J.F."/>
            <person name="Chan Y.M."/>
            <person name="Denys M."/>
            <person name="Detter J.C."/>
            <person name="Escobar J."/>
            <person name="Flowers D."/>
            <person name="Fotopulos D."/>
            <person name="Glavina T."/>
            <person name="Gomez M."/>
            <person name="Gonzales E."/>
            <person name="Goodstein D."/>
            <person name="Grigoriev I."/>
            <person name="Groza M."/>
            <person name="Hammon N."/>
            <person name="Hawkins T."/>
            <person name="Haydu L."/>
            <person name="Israni S."/>
            <person name="Jett J."/>
            <person name="Kadner K."/>
            <person name="Kimball H."/>
            <person name="Kobayashi A."/>
            <person name="Lopez F."/>
            <person name="Lou Y."/>
            <person name="Martinez D."/>
            <person name="Medina C."/>
            <person name="Morgan J."/>
            <person name="Nandkeshwar R."/>
            <person name="Noonan J.P."/>
            <person name="Pitluck S."/>
            <person name="Pollard M."/>
            <person name="Predki P."/>
            <person name="Priest J."/>
            <person name="Ramirez L."/>
            <person name="Retterer J."/>
            <person name="Rodriguez A."/>
            <person name="Rogers S."/>
            <person name="Salamov A."/>
            <person name="Salazar A."/>
            <person name="Thayer N."/>
            <person name="Tice H."/>
            <person name="Tsai M."/>
            <person name="Ustaszewska A."/>
            <person name="Vo N."/>
            <person name="Wheeler J."/>
            <person name="Wu K."/>
            <person name="Yang J."/>
            <person name="Dickson M."/>
            <person name="Cheng J.F."/>
            <person name="Eichler E.E."/>
            <person name="Olsen A."/>
            <person name="Pennacchio L.A."/>
            <person name="Rokhsar D.S."/>
            <person name="Richardson P."/>
            <person name="Lucas S.M."/>
            <person name="Myers R.M."/>
            <person name="Rubin E.M."/>
        </authorList>
    </citation>
    <scope>NUCLEOTIDE SEQUENCE [LARGE SCALE GENOMIC DNA]</scope>
</reference>
<dbReference type="HGNC" id="HGNC:28477">
    <property type="gene designation" value="PCYOX1L"/>
</dbReference>
<reference evidence="2 3" key="3">
    <citation type="journal article" date="2004" name="Nature">
        <title>Finishing the euchromatic sequence of the human genome.</title>
        <authorList>
            <consortium name="International Human Genome Sequencing Consortium"/>
        </authorList>
    </citation>
    <scope>NUCLEOTIDE SEQUENCE [LARGE SCALE GENOMIC DNA]</scope>
</reference>
<dbReference type="ChiTaRS" id="PCYOX1L">
    <property type="organism name" value="human"/>
</dbReference>
<protein>
    <submittedName>
        <fullName evidence="2">Prenylcysteine oxidase 1 like</fullName>
    </submittedName>
</protein>
<feature type="signal peptide" evidence="1">
    <location>
        <begin position="1"/>
        <end position="20"/>
    </location>
</feature>
<dbReference type="SMR" id="D6R9J0"/>
<dbReference type="GO" id="GO:0001735">
    <property type="term" value="F:prenylcysteine oxidase activity"/>
    <property type="evidence" value="ECO:0007669"/>
    <property type="project" value="InterPro"/>
</dbReference>
<reference evidence="2 3" key="1">
    <citation type="journal article" date="2001" name="Nature">
        <title>Initial sequencing and analysis of the human genome.</title>
        <authorList>
            <consortium name="International Human Genome Sequencing Consortium"/>
            <person name="Lander E.S."/>
            <person name="Linton L.M."/>
            <person name="Birren B."/>
            <person name="Nusbaum C."/>
            <person name="Zody M.C."/>
            <person name="Baldwin J."/>
            <person name="Devon K."/>
            <person name="Dewar K."/>
            <person name="Doyle M."/>
            <person name="FitzHugh W."/>
            <person name="Funke R."/>
            <person name="Gage D."/>
            <person name="Harris K."/>
            <person name="Heaford A."/>
            <person name="Howland J."/>
            <person name="Kann L."/>
            <person name="Lehoczky J."/>
            <person name="LeVine R."/>
            <person name="McEwan P."/>
            <person name="McKernan K."/>
            <person name="Meldrim J."/>
            <person name="Mesirov J.P."/>
            <person name="Miranda C."/>
            <person name="Morris W."/>
            <person name="Naylor J."/>
            <person name="Raymond C."/>
            <person name="Rosetti M."/>
            <person name="Santos R."/>
            <person name="Sheridan A."/>
            <person name="Sougnez C."/>
            <person name="Stange-Thomann N."/>
            <person name="Stojanovic N."/>
            <person name="Subramanian A."/>
            <person name="Wyman D."/>
            <person name="Rogers J."/>
            <person name="Sulston J."/>
            <person name="Ainscough R."/>
            <person name="Beck S."/>
            <person name="Bentley D."/>
            <person name="Burton J."/>
            <person name="Clee C."/>
            <person name="Carter N."/>
            <person name="Coulson A."/>
            <person name="Deadman R."/>
            <person name="Deloukas P."/>
            <person name="Dunham A."/>
            <person name="Dunham I."/>
            <person name="Durbin R."/>
            <person name="French L."/>
            <person name="Grafham D."/>
            <person name="Gregory S."/>
            <person name="Hubbard T."/>
            <person name="Humphray S."/>
            <person name="Hunt A."/>
            <person name="Jones M."/>
            <person name="Lloyd C."/>
            <person name="McMurray A."/>
            <person name="Matthews L."/>
            <person name="Mercer S."/>
            <person name="Milne S."/>
            <person name="Mullikin J.C."/>
            <person name="Mungall A."/>
            <person name="Plumb R."/>
            <person name="Ross M."/>
            <person name="Shownkeen R."/>
            <person name="Sims S."/>
            <person name="Waterston R.H."/>
            <person name="Wilson R.K."/>
            <person name="Hillier L.W."/>
            <person name="McPherson J.D."/>
            <person name="Marra M.A."/>
            <person name="Mardis E.R."/>
            <person name="Fulton L.A."/>
            <person name="Chinwalla A.T."/>
            <person name="Pepin K.H."/>
            <person name="Gish W.R."/>
            <person name="Chissoe S.L."/>
            <person name="Wendl M.C."/>
            <person name="Delehaunty K.D."/>
            <person name="Miner T.L."/>
            <person name="Delehaunty A."/>
            <person name="Kramer J.B."/>
            <person name="Cook L.L."/>
            <person name="Fulton R.S."/>
            <person name="Johnson D.L."/>
            <person name="Minx P.J."/>
            <person name="Clifton S.W."/>
            <person name="Hawkins T."/>
            <person name="Branscomb E."/>
            <person name="Predki P."/>
            <person name="Richardson P."/>
            <person name="Wenning S."/>
            <person name="Slezak T."/>
            <person name="Doggett N."/>
            <person name="Cheng J.F."/>
            <person name="Olsen A."/>
            <person name="Lucas S."/>
            <person name="Elkin C."/>
            <person name="Uberbacher E."/>
            <person name="Frazier M."/>
            <person name="Gibbs R.A."/>
            <person name="Muzny D.M."/>
            <person name="Scherer S.E."/>
            <person name="Bouck J.B."/>
            <person name="Sodergren E.J."/>
            <person name="Worley K.C."/>
            <person name="Rives C.M."/>
            <person name="Gorrell J.H."/>
            <person name="Metzker M.L."/>
            <person name="Naylor S.L."/>
            <person name="Kucherlapati R.S."/>
            <person name="Nelson D.L."/>
            <person name="Weinstock G.M."/>
            <person name="Sakaki Y."/>
            <person name="Fujiyama A."/>
            <person name="Hattori M."/>
            <person name="Yada T."/>
            <person name="Toyoda A."/>
            <person name="Itoh T."/>
            <person name="Kawagoe C."/>
            <person name="Watanabe H."/>
            <person name="Totoki Y."/>
            <person name="Taylor T."/>
            <person name="Weissenbach J."/>
            <person name="Heilig R."/>
            <person name="Saurin W."/>
            <person name="Artiguenave F."/>
            <person name="Brottier P."/>
            <person name="Bruls T."/>
            <person name="Pelletier E."/>
            <person name="Robert C."/>
            <person name="Wincker P."/>
            <person name="Smith D.R."/>
            <person name="Doucette-Stamm L."/>
            <person name="Rubenfield M."/>
            <person name="Weinstock K."/>
            <person name="Lee H.M."/>
            <person name="Dubois J."/>
            <person name="Rosenthal A."/>
            <person name="Platzer M."/>
            <person name="Nyakatura G."/>
            <person name="Taudien S."/>
            <person name="Rump A."/>
            <person name="Yang H."/>
            <person name="Yu J."/>
            <person name="Wang J."/>
            <person name="Huang G."/>
            <person name="Gu J."/>
            <person name="Hood L."/>
            <person name="Rowen L."/>
            <person name="Madan A."/>
            <person name="Qin S."/>
            <person name="Davis R.W."/>
            <person name="Federspiel N.A."/>
            <person name="Abola A.P."/>
            <person name="Proctor M.J."/>
            <person name="Myers R.M."/>
            <person name="Schmutz J."/>
            <person name="Dickson M."/>
            <person name="Grimwood J."/>
            <person name="Cox D.R."/>
            <person name="Olson M.V."/>
            <person name="Kaul R."/>
            <person name="Raymond C."/>
            <person name="Shimizu N."/>
            <person name="Kawasaki K."/>
            <person name="Minoshima S."/>
            <person name="Evans G.A."/>
            <person name="Athanasiou M."/>
            <person name="Schultz R."/>
            <person name="Roe B.A."/>
            <person name="Chen F."/>
            <person name="Pan H."/>
            <person name="Ramser J."/>
            <person name="Lehrach H."/>
            <person name="Reinhardt R."/>
            <person name="McCombie W.R."/>
            <person name="de la Bastide M."/>
            <person name="Dedhia N."/>
            <person name="Blocker H."/>
            <person name="Hornischer K."/>
            <person name="Nordsiek G."/>
            <person name="Agarwala R."/>
            <person name="Aravind L."/>
            <person name="Bailey J.A."/>
            <person name="Bateman A."/>
            <person name="Batzoglou S."/>
            <person name="Birney E."/>
            <person name="Bork P."/>
            <person name="Brown D.G."/>
            <person name="Burge C.B."/>
            <person name="Cerutti L."/>
            <person name="Chen H.C."/>
            <person name="Church D."/>
            <person name="Clamp M."/>
            <person name="Copley R.R."/>
            <person name="Doerks T."/>
            <person name="Eddy S.R."/>
            <person name="Eichler E.E."/>
            <person name="Furey T.S."/>
            <person name="Galagan J."/>
            <person name="Gilbert J.G."/>
            <person name="Harmon C."/>
            <person name="Hayashizaki Y."/>
            <person name="Haussler D."/>
            <person name="Hermjakob H."/>
            <person name="Hokamp K."/>
            <person name="Jang W."/>
            <person name="Johnson L.S."/>
            <person name="Jones T.A."/>
            <person name="Kasif S."/>
            <person name="Kaspryzk A."/>
            <person name="Kennedy S."/>
            <person name="Kent W.J."/>
            <person name="Kitts P."/>
            <person name="Koonin E.V."/>
            <person name="Korf I."/>
            <person name="Kulp D."/>
            <person name="Lancet D."/>
            <person name="Lowe T.M."/>
            <person name="McLysaght A."/>
            <person name="Mikkelsen T."/>
            <person name="Moran J.V."/>
            <person name="Mulder N."/>
            <person name="Pollara V.J."/>
            <person name="Ponting C.P."/>
            <person name="Schuler G."/>
            <person name="Schultz J."/>
            <person name="Slater G."/>
            <person name="Smit A.F."/>
            <person name="Stupka E."/>
            <person name="Szustakowski J."/>
            <person name="Thierry-Mieg D."/>
            <person name="Thierry-Mieg J."/>
            <person name="Wagner L."/>
            <person name="Wallis J."/>
            <person name="Wheeler R."/>
            <person name="Williams A."/>
            <person name="Wolf Y.I."/>
            <person name="Wolfe K.H."/>
            <person name="Yang S.P."/>
            <person name="Yeh R.F."/>
            <person name="Collins F."/>
            <person name="Guyer M.S."/>
            <person name="Peterson J."/>
            <person name="Felsenfeld A."/>
            <person name="Wetterstrand K.A."/>
            <person name="Patrinos A."/>
            <person name="Morgan M.J."/>
            <person name="de Jong P."/>
            <person name="Catanese J.J."/>
            <person name="Osoegawa K."/>
            <person name="Shizuya H."/>
            <person name="Choi S."/>
            <person name="Chen Y.J."/>
        </authorList>
    </citation>
    <scope>NUCLEOTIDE SEQUENCE [LARGE SCALE GENOMIC DNA]</scope>
</reference>
<dbReference type="SUPFAM" id="SSF51905">
    <property type="entry name" value="FAD/NAD(P)-binding domain"/>
    <property type="match status" value="1"/>
</dbReference>
<dbReference type="PANTHER" id="PTHR15944:SF2">
    <property type="entry name" value="PRENYLCYSTEINE OXIDASE-LIKE"/>
    <property type="match status" value="1"/>
</dbReference>
<evidence type="ECO:0007829" key="4">
    <source>
        <dbReference type="PeptideAtlas" id="D6R9J0"/>
    </source>
</evidence>
<dbReference type="Proteomes" id="UP000005640">
    <property type="component" value="Chromosome 5"/>
</dbReference>
<name>D6R9J0_HUMAN</name>
<dbReference type="UCSC" id="uc063inr.1">
    <property type="organism name" value="human"/>
</dbReference>
<dbReference type="InterPro" id="IPR036188">
    <property type="entry name" value="FAD/NAD-bd_sf"/>
</dbReference>
<keyword evidence="4 5" id="KW-1267">Proteomics identification</keyword>